<protein>
    <submittedName>
        <fullName evidence="2">Uncharacterized protein</fullName>
    </submittedName>
</protein>
<dbReference type="EMBL" id="LVCJ01000171">
    <property type="protein sequence ID" value="OAL19646.1"/>
    <property type="molecule type" value="Genomic_DNA"/>
</dbReference>
<feature type="region of interest" description="Disordered" evidence="1">
    <location>
        <begin position="1"/>
        <end position="72"/>
    </location>
</feature>
<feature type="compositionally biased region" description="Basic and acidic residues" evidence="1">
    <location>
        <begin position="1"/>
        <end position="12"/>
    </location>
</feature>
<name>A0A178BRK7_9EURO</name>
<sequence length="383" mass="41689">MYGAEKEVRNMGEHAPPGVGVQAKKRKMEGTEDGESSSKLPRRRERAPGSNDEAVEGDISRMSGQPEQTGIQEASPLGLSASIPYEAVFPPLPHGHPNYVRRATKEELYAFIGRHPERTYIRHRVLPSYFNTRGWLYCSWVAQELILEWIRARDDLVEAKSPWPKDMISEEIMLNCVLDLKVIVGQYTRLEARVSDPRLQLGGPSKSVKTYSVTMAQKNLDLGHRLLGLEDLYQTEKAERERRDRMLATLHTLLTGNLGKHLTEYVTTMPGSPTADKDRAYAEASKQWLGCMDGEPGNGDMDVGQPSAPSSGADDGPGEDDVCGAEDVPGAADVPGPEDDPGAADVPGKEDVAGAKVLAGKNAMDLSRLLNMPSVSGPPSSDG</sequence>
<dbReference type="OrthoDB" id="10525660at2759"/>
<feature type="compositionally biased region" description="Polar residues" evidence="1">
    <location>
        <begin position="62"/>
        <end position="72"/>
    </location>
</feature>
<dbReference type="RefSeq" id="XP_022494169.1">
    <property type="nucleotide sequence ID" value="XM_022649852.1"/>
</dbReference>
<dbReference type="Proteomes" id="UP000185904">
    <property type="component" value="Unassembled WGS sequence"/>
</dbReference>
<feature type="region of interest" description="Disordered" evidence="1">
    <location>
        <begin position="289"/>
        <end position="383"/>
    </location>
</feature>
<evidence type="ECO:0000313" key="2">
    <source>
        <dbReference type="EMBL" id="OAL19646.1"/>
    </source>
</evidence>
<dbReference type="AlphaFoldDB" id="A0A178BRK7"/>
<evidence type="ECO:0000313" key="3">
    <source>
        <dbReference type="Proteomes" id="UP000185904"/>
    </source>
</evidence>
<dbReference type="GeneID" id="34594984"/>
<organism evidence="2 3">
    <name type="scientific">Fonsecaea nubica</name>
    <dbReference type="NCBI Taxonomy" id="856822"/>
    <lineage>
        <taxon>Eukaryota</taxon>
        <taxon>Fungi</taxon>
        <taxon>Dikarya</taxon>
        <taxon>Ascomycota</taxon>
        <taxon>Pezizomycotina</taxon>
        <taxon>Eurotiomycetes</taxon>
        <taxon>Chaetothyriomycetidae</taxon>
        <taxon>Chaetothyriales</taxon>
        <taxon>Herpotrichiellaceae</taxon>
        <taxon>Fonsecaea</taxon>
    </lineage>
</organism>
<comment type="caution">
    <text evidence="2">The sequence shown here is derived from an EMBL/GenBank/DDBJ whole genome shotgun (WGS) entry which is preliminary data.</text>
</comment>
<feature type="compositionally biased region" description="Polar residues" evidence="1">
    <location>
        <begin position="373"/>
        <end position="383"/>
    </location>
</feature>
<keyword evidence="3" id="KW-1185">Reference proteome</keyword>
<proteinExistence type="predicted"/>
<accession>A0A178BRK7</accession>
<reference evidence="2 3" key="1">
    <citation type="submission" date="2016-03" db="EMBL/GenBank/DDBJ databases">
        <title>The draft genome sequence of Fonsecaea nubica causative agent of cutaneous subcutaneous infection in human host.</title>
        <authorList>
            <person name="Costa F."/>
            <person name="Sybren D.H."/>
            <person name="Raittz R.T."/>
            <person name="Weiss V.A."/>
            <person name="Leao A.C."/>
            <person name="Gomes R."/>
            <person name="De Souza E.M."/>
            <person name="Pedrosa F.O."/>
            <person name="Steffens M.B."/>
            <person name="Bombassaro A."/>
            <person name="Tadra-Sfeir M.Z."/>
            <person name="Moreno L.F."/>
            <person name="Najafzadeh M.J."/>
            <person name="Felipe M.S."/>
            <person name="Teixeira M."/>
            <person name="Sun J."/>
            <person name="Xi L."/>
            <person name="Castro M.A."/>
            <person name="Vicente V.A."/>
        </authorList>
    </citation>
    <scope>NUCLEOTIDE SEQUENCE [LARGE SCALE GENOMIC DNA]</scope>
    <source>
        <strain evidence="2 3">CBS 269.64</strain>
    </source>
</reference>
<evidence type="ECO:0000256" key="1">
    <source>
        <dbReference type="SAM" id="MobiDB-lite"/>
    </source>
</evidence>
<gene>
    <name evidence="2" type="ORF">AYO20_11606</name>
</gene>